<accession>A0ABQ2F676</accession>
<dbReference type="InterPro" id="IPR054058">
    <property type="entry name" value="HTH_67"/>
</dbReference>
<dbReference type="Pfam" id="PF21863">
    <property type="entry name" value="HTH_67"/>
    <property type="match status" value="1"/>
</dbReference>
<name>A0ABQ2F676_9MICO</name>
<evidence type="ECO:0000313" key="1">
    <source>
        <dbReference type="EMBL" id="GGK64699.1"/>
    </source>
</evidence>
<evidence type="ECO:0000313" key="2">
    <source>
        <dbReference type="Proteomes" id="UP000662111"/>
    </source>
</evidence>
<gene>
    <name evidence="1" type="ORF">GCM10011509_11270</name>
</gene>
<dbReference type="NCBIfam" id="NF047719">
    <property type="entry name" value="SCO6745_fam_HTH"/>
    <property type="match status" value="1"/>
</dbReference>
<organism evidence="1 2">
    <name type="scientific">Ornithinimicrobium pekingense</name>
    <dbReference type="NCBI Taxonomy" id="384677"/>
    <lineage>
        <taxon>Bacteria</taxon>
        <taxon>Bacillati</taxon>
        <taxon>Actinomycetota</taxon>
        <taxon>Actinomycetes</taxon>
        <taxon>Micrococcales</taxon>
        <taxon>Ornithinimicrobiaceae</taxon>
        <taxon>Ornithinimicrobium</taxon>
    </lineage>
</organism>
<reference evidence="2" key="1">
    <citation type="journal article" date="2019" name="Int. J. Syst. Evol. Microbiol.">
        <title>The Global Catalogue of Microorganisms (GCM) 10K type strain sequencing project: providing services to taxonomists for standard genome sequencing and annotation.</title>
        <authorList>
            <consortium name="The Broad Institute Genomics Platform"/>
            <consortium name="The Broad Institute Genome Sequencing Center for Infectious Disease"/>
            <person name="Wu L."/>
            <person name="Ma J."/>
        </authorList>
    </citation>
    <scope>NUCLEOTIDE SEQUENCE [LARGE SCALE GENOMIC DNA]</scope>
    <source>
        <strain evidence="2">CGMCC 1.5362</strain>
    </source>
</reference>
<keyword evidence="2" id="KW-1185">Reference proteome</keyword>
<comment type="caution">
    <text evidence="1">The sequence shown here is derived from an EMBL/GenBank/DDBJ whole genome shotgun (WGS) entry which is preliminary data.</text>
</comment>
<dbReference type="RefSeq" id="WP_022920384.1">
    <property type="nucleotide sequence ID" value="NZ_BMLB01000002.1"/>
</dbReference>
<sequence>MTAPGDVRRSARQEAERTLWRLVEAFHAVVYFAPQRSEVYSRLGLRGGWMGYFASRSAALGVVPPDVVTACFYGFAPRMVHRALPDAWRRTTPEQVLDARLSVVDRAVRPHLEAAVRDGEVDPVALERVVEQLTQVVGTCSPAGAPLFAAHRALARPDEPHLALFWAATALRELHGDAHVSALRAAGLGPVGSNVLMVALGRVPTDHRLYRGWTEEEWGAAAAELTTLGWLQDGHVTPSGRRRRAAVEDTTDAITAPAWAGLEDDPLTRLVDDVASVVRPVVAGCGLPYPNGTGVLRALSP</sequence>
<protein>
    <recommendedName>
        <fullName evidence="3">SalK</fullName>
    </recommendedName>
</protein>
<dbReference type="EMBL" id="BMLB01000002">
    <property type="protein sequence ID" value="GGK64699.1"/>
    <property type="molecule type" value="Genomic_DNA"/>
</dbReference>
<evidence type="ECO:0008006" key="3">
    <source>
        <dbReference type="Google" id="ProtNLM"/>
    </source>
</evidence>
<proteinExistence type="predicted"/>
<dbReference type="Proteomes" id="UP000662111">
    <property type="component" value="Unassembled WGS sequence"/>
</dbReference>